<dbReference type="Pfam" id="PF13532">
    <property type="entry name" value="2OG-FeII_Oxy_2"/>
    <property type="match status" value="1"/>
</dbReference>
<proteinExistence type="inferred from homology"/>
<dbReference type="Proteomes" id="UP000799440">
    <property type="component" value="Unassembled WGS sequence"/>
</dbReference>
<dbReference type="PROSITE" id="PS51471">
    <property type="entry name" value="FE2OG_OXY"/>
    <property type="match status" value="1"/>
</dbReference>
<evidence type="ECO:0000256" key="9">
    <source>
        <dbReference type="PIRSR" id="PIRSR604574-2"/>
    </source>
</evidence>
<dbReference type="AlphaFoldDB" id="A0A6A6UZ84"/>
<dbReference type="EC" id="1.14.11.53" evidence="2"/>
<protein>
    <recommendedName>
        <fullName evidence="2">mRNA N(6)-methyladenine demethylase</fullName>
        <ecNumber evidence="2">1.14.11.53</ecNumber>
    </recommendedName>
</protein>
<keyword evidence="3 9" id="KW-0479">Metal-binding</keyword>
<dbReference type="GO" id="GO:1990931">
    <property type="term" value="F:mRNA N6-methyladenosine dioxygenase activity"/>
    <property type="evidence" value="ECO:0007669"/>
    <property type="project" value="UniProtKB-EC"/>
</dbReference>
<comment type="catalytic activity">
    <reaction evidence="8">
        <text>an N(6)-methyladenosine in mRNA + 2-oxoglutarate + O2 = an adenosine in mRNA + formaldehyde + succinate + CO2</text>
        <dbReference type="Rhea" id="RHEA:49520"/>
        <dbReference type="Rhea" id="RHEA-COMP:12414"/>
        <dbReference type="Rhea" id="RHEA-COMP:12417"/>
        <dbReference type="ChEBI" id="CHEBI:15379"/>
        <dbReference type="ChEBI" id="CHEBI:16526"/>
        <dbReference type="ChEBI" id="CHEBI:16810"/>
        <dbReference type="ChEBI" id="CHEBI:16842"/>
        <dbReference type="ChEBI" id="CHEBI:30031"/>
        <dbReference type="ChEBI" id="CHEBI:74411"/>
        <dbReference type="ChEBI" id="CHEBI:74449"/>
        <dbReference type="EC" id="1.14.11.53"/>
    </reaction>
    <physiologicalReaction direction="left-to-right" evidence="8">
        <dbReference type="Rhea" id="RHEA:49521"/>
    </physiologicalReaction>
</comment>
<dbReference type="Gene3D" id="2.60.120.590">
    <property type="entry name" value="Alpha-ketoglutarate-dependent dioxygenase AlkB-like"/>
    <property type="match status" value="1"/>
</dbReference>
<feature type="binding site" evidence="9">
    <location>
        <position position="285"/>
    </location>
    <ligand>
        <name>Fe cation</name>
        <dbReference type="ChEBI" id="CHEBI:24875"/>
        <note>catalytic</note>
    </ligand>
</feature>
<feature type="domain" description="Fe2OG dioxygenase" evidence="10">
    <location>
        <begin position="211"/>
        <end position="330"/>
    </location>
</feature>
<evidence type="ECO:0000256" key="2">
    <source>
        <dbReference type="ARBA" id="ARBA00012931"/>
    </source>
</evidence>
<dbReference type="PANTHER" id="PTHR16557:SF2">
    <property type="entry name" value="NUCLEIC ACID DIOXYGENASE ALKBH1"/>
    <property type="match status" value="1"/>
</dbReference>
<feature type="binding site" evidence="9">
    <location>
        <position position="229"/>
    </location>
    <ligand>
        <name>Fe cation</name>
        <dbReference type="ChEBI" id="CHEBI:24875"/>
        <note>catalytic</note>
    </ligand>
</feature>
<reference evidence="11" key="1">
    <citation type="journal article" date="2020" name="Stud. Mycol.">
        <title>101 Dothideomycetes genomes: a test case for predicting lifestyles and emergence of pathogens.</title>
        <authorList>
            <person name="Haridas S."/>
            <person name="Albert R."/>
            <person name="Binder M."/>
            <person name="Bloem J."/>
            <person name="Labutti K."/>
            <person name="Salamov A."/>
            <person name="Andreopoulos B."/>
            <person name="Baker S."/>
            <person name="Barry K."/>
            <person name="Bills G."/>
            <person name="Bluhm B."/>
            <person name="Cannon C."/>
            <person name="Castanera R."/>
            <person name="Culley D."/>
            <person name="Daum C."/>
            <person name="Ezra D."/>
            <person name="Gonzalez J."/>
            <person name="Henrissat B."/>
            <person name="Kuo A."/>
            <person name="Liang C."/>
            <person name="Lipzen A."/>
            <person name="Lutzoni F."/>
            <person name="Magnuson J."/>
            <person name="Mondo S."/>
            <person name="Nolan M."/>
            <person name="Ohm R."/>
            <person name="Pangilinan J."/>
            <person name="Park H.-J."/>
            <person name="Ramirez L."/>
            <person name="Alfaro M."/>
            <person name="Sun H."/>
            <person name="Tritt A."/>
            <person name="Yoshinaga Y."/>
            <person name="Zwiers L.-H."/>
            <person name="Turgeon B."/>
            <person name="Goodwin S."/>
            <person name="Spatafora J."/>
            <person name="Crous P."/>
            <person name="Grigoriev I."/>
        </authorList>
    </citation>
    <scope>NUCLEOTIDE SEQUENCE</scope>
    <source>
        <strain evidence="11">CBS 119925</strain>
    </source>
</reference>
<keyword evidence="7" id="KW-0843">Virulence</keyword>
<dbReference type="OrthoDB" id="6614653at2759"/>
<name>A0A6A6UZ84_9PLEO</name>
<dbReference type="GO" id="GO:0005737">
    <property type="term" value="C:cytoplasm"/>
    <property type="evidence" value="ECO:0007669"/>
    <property type="project" value="TreeGrafter"/>
</dbReference>
<keyword evidence="12" id="KW-1185">Reference proteome</keyword>
<keyword evidence="5" id="KW-0560">Oxidoreductase</keyword>
<keyword evidence="4" id="KW-0223">Dioxygenase</keyword>
<dbReference type="SUPFAM" id="SSF51197">
    <property type="entry name" value="Clavaminate synthase-like"/>
    <property type="match status" value="1"/>
</dbReference>
<evidence type="ECO:0000313" key="11">
    <source>
        <dbReference type="EMBL" id="KAF2742784.1"/>
    </source>
</evidence>
<evidence type="ECO:0000256" key="5">
    <source>
        <dbReference type="ARBA" id="ARBA00023002"/>
    </source>
</evidence>
<dbReference type="FunFam" id="2.60.120.590:FF:000014">
    <property type="entry name" value="Oxidoreductase, 2OG-Fe(II) oxygenase family family"/>
    <property type="match status" value="1"/>
</dbReference>
<accession>A0A6A6UZ84</accession>
<feature type="binding site" evidence="9">
    <location>
        <position position="231"/>
    </location>
    <ligand>
        <name>Fe cation</name>
        <dbReference type="ChEBI" id="CHEBI:24875"/>
        <note>catalytic</note>
    </ligand>
</feature>
<evidence type="ECO:0000256" key="8">
    <source>
        <dbReference type="ARBA" id="ARBA00047565"/>
    </source>
</evidence>
<dbReference type="InterPro" id="IPR005123">
    <property type="entry name" value="Oxoglu/Fe-dep_dioxygenase_dom"/>
</dbReference>
<dbReference type="GO" id="GO:0046872">
    <property type="term" value="F:metal ion binding"/>
    <property type="evidence" value="ECO:0007669"/>
    <property type="project" value="UniProtKB-KW"/>
</dbReference>
<evidence type="ECO:0000259" key="10">
    <source>
        <dbReference type="PROSITE" id="PS51471"/>
    </source>
</evidence>
<comment type="cofactor">
    <cofactor evidence="9">
        <name>Fe(2+)</name>
        <dbReference type="ChEBI" id="CHEBI:29033"/>
    </cofactor>
    <text evidence="9">Binds 1 Fe(2+) ion per subunit.</text>
</comment>
<sequence>MQSLDPFERPPDGIKAVYKKYMKMKPADLDRDADIADLEREANVPERLKKIQTLDTDVLRRAFCTYAGTAYIPPAESPIHVYEHQDMPGLYIMPTLLPPEIQILLLDRLLHRDLSNPVHLTNIHTHYTLSYPPSSSSFFNYPPTSPSPIAHPLDPTVHKSLSITPLLTKKLRWLTLGGQYDWTNKRYPSSPPPSFPPDTASLLSTLFPSTTPEAAIVNLYSPGDTLSVHRDVAETCSTGLVSVSLGCDAVFVIGDVVGGEEKTVVLRLKSGSAVYMSGQSRFAWHGVSQIVKGTCPGYLESWPAGEHGMYEEWRGWMAGKRVNLNVRQMAER</sequence>
<evidence type="ECO:0000256" key="7">
    <source>
        <dbReference type="ARBA" id="ARBA00023026"/>
    </source>
</evidence>
<keyword evidence="6 9" id="KW-0408">Iron</keyword>
<evidence type="ECO:0000256" key="4">
    <source>
        <dbReference type="ARBA" id="ARBA00022964"/>
    </source>
</evidence>
<evidence type="ECO:0000256" key="6">
    <source>
        <dbReference type="ARBA" id="ARBA00023004"/>
    </source>
</evidence>
<dbReference type="InterPro" id="IPR037151">
    <property type="entry name" value="AlkB-like_sf"/>
</dbReference>
<dbReference type="InterPro" id="IPR004574">
    <property type="entry name" value="Alkb"/>
</dbReference>
<evidence type="ECO:0000256" key="1">
    <source>
        <dbReference type="ARBA" id="ARBA00007879"/>
    </source>
</evidence>
<evidence type="ECO:0000313" key="12">
    <source>
        <dbReference type="Proteomes" id="UP000799440"/>
    </source>
</evidence>
<dbReference type="PANTHER" id="PTHR16557">
    <property type="entry name" value="ALKYLATED DNA REPAIR PROTEIN ALKB-RELATED"/>
    <property type="match status" value="1"/>
</dbReference>
<comment type="similarity">
    <text evidence="1">Belongs to the alkB family.</text>
</comment>
<dbReference type="EMBL" id="MU006604">
    <property type="protein sequence ID" value="KAF2742784.1"/>
    <property type="molecule type" value="Genomic_DNA"/>
</dbReference>
<dbReference type="GO" id="GO:0005634">
    <property type="term" value="C:nucleus"/>
    <property type="evidence" value="ECO:0007669"/>
    <property type="project" value="TreeGrafter"/>
</dbReference>
<dbReference type="InterPro" id="IPR027450">
    <property type="entry name" value="AlkB-like"/>
</dbReference>
<evidence type="ECO:0000256" key="3">
    <source>
        <dbReference type="ARBA" id="ARBA00022723"/>
    </source>
</evidence>
<organism evidence="11 12">
    <name type="scientific">Sporormia fimetaria CBS 119925</name>
    <dbReference type="NCBI Taxonomy" id="1340428"/>
    <lineage>
        <taxon>Eukaryota</taxon>
        <taxon>Fungi</taxon>
        <taxon>Dikarya</taxon>
        <taxon>Ascomycota</taxon>
        <taxon>Pezizomycotina</taxon>
        <taxon>Dothideomycetes</taxon>
        <taxon>Pleosporomycetidae</taxon>
        <taxon>Pleosporales</taxon>
        <taxon>Sporormiaceae</taxon>
        <taxon>Sporormia</taxon>
    </lineage>
</organism>
<gene>
    <name evidence="11" type="ORF">M011DRAFT_471963</name>
</gene>